<evidence type="ECO:0000313" key="3">
    <source>
        <dbReference type="Proteomes" id="UP000178943"/>
    </source>
</evidence>
<evidence type="ECO:0000313" key="2">
    <source>
        <dbReference type="EMBL" id="OGF61971.1"/>
    </source>
</evidence>
<name>A0A1F5VGC7_9BACT</name>
<dbReference type="STRING" id="1817863.A2Y62_20845"/>
<dbReference type="InterPro" id="IPR051829">
    <property type="entry name" value="Multiheme_Cytochr_ET"/>
</dbReference>
<dbReference type="InterPro" id="IPR036280">
    <property type="entry name" value="Multihaem_cyt_sf"/>
</dbReference>
<dbReference type="SUPFAM" id="SSF48695">
    <property type="entry name" value="Multiheme cytochromes"/>
    <property type="match status" value="1"/>
</dbReference>
<dbReference type="EMBL" id="MFGW01000186">
    <property type="protein sequence ID" value="OGF61971.1"/>
    <property type="molecule type" value="Genomic_DNA"/>
</dbReference>
<evidence type="ECO:0000256" key="1">
    <source>
        <dbReference type="ARBA" id="ARBA00022729"/>
    </source>
</evidence>
<gene>
    <name evidence="2" type="ORF">A2Y62_20845</name>
</gene>
<reference evidence="2 3" key="1">
    <citation type="journal article" date="2016" name="Nat. Commun.">
        <title>Thousands of microbial genomes shed light on interconnected biogeochemical processes in an aquifer system.</title>
        <authorList>
            <person name="Anantharaman K."/>
            <person name="Brown C.T."/>
            <person name="Hug L.A."/>
            <person name="Sharon I."/>
            <person name="Castelle C.J."/>
            <person name="Probst A.J."/>
            <person name="Thomas B.C."/>
            <person name="Singh A."/>
            <person name="Wilkins M.J."/>
            <person name="Karaoz U."/>
            <person name="Brodie E.L."/>
            <person name="Williams K.H."/>
            <person name="Hubbard S.S."/>
            <person name="Banfield J.F."/>
        </authorList>
    </citation>
    <scope>NUCLEOTIDE SEQUENCE [LARGE SCALE GENOMIC DNA]</scope>
</reference>
<protein>
    <submittedName>
        <fullName evidence="2">Uncharacterized protein</fullName>
    </submittedName>
</protein>
<organism evidence="2 3">
    <name type="scientific">Candidatus Fischerbacteria bacterium RBG_13_37_8</name>
    <dbReference type="NCBI Taxonomy" id="1817863"/>
    <lineage>
        <taxon>Bacteria</taxon>
        <taxon>Candidatus Fischeribacteriota</taxon>
    </lineage>
</organism>
<dbReference type="PANTHER" id="PTHR35038">
    <property type="entry name" value="DISSIMILATORY SULFITE REDUCTASE SIRA"/>
    <property type="match status" value="1"/>
</dbReference>
<proteinExistence type="predicted"/>
<dbReference type="Gene3D" id="3.90.10.10">
    <property type="entry name" value="Cytochrome C3"/>
    <property type="match status" value="1"/>
</dbReference>
<accession>A0A1F5VGC7</accession>
<dbReference type="PANTHER" id="PTHR35038:SF8">
    <property type="entry name" value="C-TYPE POLYHEME CYTOCHROME OMCC"/>
    <property type="match status" value="1"/>
</dbReference>
<dbReference type="GO" id="GO:0016491">
    <property type="term" value="F:oxidoreductase activity"/>
    <property type="evidence" value="ECO:0007669"/>
    <property type="project" value="TreeGrafter"/>
</dbReference>
<dbReference type="AlphaFoldDB" id="A0A1F5VGC7"/>
<dbReference type="Proteomes" id="UP000178943">
    <property type="component" value="Unassembled WGS sequence"/>
</dbReference>
<keyword evidence="1" id="KW-0732">Signal</keyword>
<comment type="caution">
    <text evidence="2">The sequence shown here is derived from an EMBL/GenBank/DDBJ whole genome shotgun (WGS) entry which is preliminary data.</text>
</comment>
<sequence length="352" mass="39947">MNKSYTAILICAVMLVGLLVIISAEEKKGPPDKNFYEKSLHFTANGLRYWYSKEQGGMEKITGVPIEEVNCTKCHVESCDACHVKEVDGKPFYSTDVARSEAPCRECHGYGGPQKDEEGKEIPITDVHFLKGMKCMDCHTIREIHGDGTLYNSAAQEGALDAKCENCHSKLTKSASHSVHKEKLDCLACHVLERPSCHNCHFDTRIAEKKSKALQFKNLHFLVNQKGKVTLATMLTFVYKNQPMISFGPKFTHDVRKEGRKCDDCHNAELLKKVKDNKLVLATYEKDEMKNVEGVIPVVDGFNWNLFWLNLENEKWVLITNAPAPIVRYSRYCTPLTQEQLDKMITVSKRKK</sequence>